<dbReference type="Proteomes" id="UP000642284">
    <property type="component" value="Unassembled WGS sequence"/>
</dbReference>
<reference evidence="1 2" key="1">
    <citation type="submission" date="2020-08" db="EMBL/GenBank/DDBJ databases">
        <title>Genemic of Streptomyces polyaspartic.</title>
        <authorList>
            <person name="Liu W."/>
        </authorList>
    </citation>
    <scope>NUCLEOTIDE SEQUENCE [LARGE SCALE GENOMIC DNA]</scope>
    <source>
        <strain evidence="1 2">TRM66268-LWL</strain>
    </source>
</reference>
<evidence type="ECO:0000313" key="1">
    <source>
        <dbReference type="EMBL" id="MBC9719623.1"/>
    </source>
</evidence>
<keyword evidence="2" id="KW-1185">Reference proteome</keyword>
<proteinExistence type="predicted"/>
<protein>
    <submittedName>
        <fullName evidence="1">Uncharacterized protein</fullName>
    </submittedName>
</protein>
<name>A0ABR7SZ32_9ACTN</name>
<dbReference type="RefSeq" id="WP_187820024.1">
    <property type="nucleotide sequence ID" value="NZ_JACTVJ010000054.1"/>
</dbReference>
<organism evidence="1 2">
    <name type="scientific">Streptomyces polyasparticus</name>
    <dbReference type="NCBI Taxonomy" id="2767826"/>
    <lineage>
        <taxon>Bacteria</taxon>
        <taxon>Bacillati</taxon>
        <taxon>Actinomycetota</taxon>
        <taxon>Actinomycetes</taxon>
        <taxon>Kitasatosporales</taxon>
        <taxon>Streptomycetaceae</taxon>
        <taxon>Streptomyces</taxon>
    </lineage>
</organism>
<evidence type="ECO:0000313" key="2">
    <source>
        <dbReference type="Proteomes" id="UP000642284"/>
    </source>
</evidence>
<sequence>MALSPDPAHWVLQISITAAPSDRLFGEQVSVLRTVADFDPATKTWSVLRGAFDLQTLEILQTLYGAASAYGSRVGLNPIPVPHRWNGPTFTTDDDPAQHLYAGSDTGRPLGQLLPAVADGRTAWP</sequence>
<accession>A0ABR7SZ32</accession>
<gene>
    <name evidence="1" type="ORF">H9Y04_44865</name>
</gene>
<dbReference type="EMBL" id="JACTVJ010000054">
    <property type="protein sequence ID" value="MBC9719623.1"/>
    <property type="molecule type" value="Genomic_DNA"/>
</dbReference>
<comment type="caution">
    <text evidence="1">The sequence shown here is derived from an EMBL/GenBank/DDBJ whole genome shotgun (WGS) entry which is preliminary data.</text>
</comment>